<dbReference type="PROSITE" id="PS51221">
    <property type="entry name" value="TTL"/>
    <property type="match status" value="1"/>
</dbReference>
<dbReference type="AlphaFoldDB" id="A0AAD7UPM5"/>
<proteinExistence type="inferred from homology"/>
<dbReference type="Gene3D" id="3.30.470.20">
    <property type="entry name" value="ATP-grasp fold, B domain"/>
    <property type="match status" value="1"/>
</dbReference>
<reference evidence="4" key="1">
    <citation type="submission" date="2023-01" db="EMBL/GenBank/DDBJ databases">
        <title>Metagenome sequencing of chrysophaentin producing Chrysophaeum taylorii.</title>
        <authorList>
            <person name="Davison J."/>
            <person name="Bewley C."/>
        </authorList>
    </citation>
    <scope>NUCLEOTIDE SEQUENCE</scope>
    <source>
        <strain evidence="4">NIES-1699</strain>
    </source>
</reference>
<comment type="caution">
    <text evidence="4">The sequence shown here is derived from an EMBL/GenBank/DDBJ whole genome shotgun (WGS) entry which is preliminary data.</text>
</comment>
<organism evidence="4 5">
    <name type="scientific">Chrysophaeum taylorii</name>
    <dbReference type="NCBI Taxonomy" id="2483200"/>
    <lineage>
        <taxon>Eukaryota</taxon>
        <taxon>Sar</taxon>
        <taxon>Stramenopiles</taxon>
        <taxon>Ochrophyta</taxon>
        <taxon>Pelagophyceae</taxon>
        <taxon>Pelagomonadales</taxon>
        <taxon>Pelagomonadaceae</taxon>
        <taxon>Chrysophaeum</taxon>
    </lineage>
</organism>
<dbReference type="InterPro" id="IPR004838">
    <property type="entry name" value="NHTrfase_class1_PyrdxlP-BS"/>
</dbReference>
<gene>
    <name evidence="4" type="ORF">CTAYLR_000817</name>
</gene>
<dbReference type="PRINTS" id="PR00753">
    <property type="entry name" value="ACCSYNTHASE"/>
</dbReference>
<feature type="domain" description="Aminotransferase class I/classII large" evidence="3">
    <location>
        <begin position="321"/>
        <end position="707"/>
    </location>
</feature>
<dbReference type="Pfam" id="PF03133">
    <property type="entry name" value="TTL"/>
    <property type="match status" value="1"/>
</dbReference>
<evidence type="ECO:0000313" key="5">
    <source>
        <dbReference type="Proteomes" id="UP001230188"/>
    </source>
</evidence>
<dbReference type="Proteomes" id="UP001230188">
    <property type="component" value="Unassembled WGS sequence"/>
</dbReference>
<accession>A0AAD7UPM5</accession>
<dbReference type="Gene3D" id="3.40.640.10">
    <property type="entry name" value="Type I PLP-dependent aspartate aminotransferase-like (Major domain)"/>
    <property type="match status" value="1"/>
</dbReference>
<dbReference type="InterPro" id="IPR015424">
    <property type="entry name" value="PyrdxlP-dep_Trfase"/>
</dbReference>
<name>A0AAD7UPM5_9STRA</name>
<keyword evidence="2" id="KW-0663">Pyridoxal phosphate</keyword>
<sequence>MKEYDVPMEEFMPLTFHIPSGKASEEYSEFADFVRAFETGSTLGDETRKPTDATNLWIIKPASFSNRGFGIRVSNSLDEIREMLEGEARRDVRCGGWIVQKYIEEPLLVFGRKFDVRIFVLLVTDRTTGGGVHGYMHTTANYVRTSSTQYSLAASKVTDRLLHLTNDGVQKTSTRYGKYETGNKLTLDALFDHLVNAGRCAPDWLDTYFWPRIRQIVVYTIDASHDKLNPNDRRNSFELLGYDFMLDDHLKIWLIEVNSNPCLDLCCPHLQRELPLLISDTMRVALDYVLPPPDVVTCPQRHAEALEEIRSSAHGFAKNSDVISLAVAENKLMDDMLLPKLETAARAAIAGTGYVQSWLGMPGLRDRLAALYNAHVLRGAAAKICRENVAVVASATSAIDLLLHCLCEHGDAVLTPAPCYGSYRRDVEARAGCRMLPVPGSRRGELPGLDDLDRALESEGRARVLLVSNPQNPIGSILDASRVAETVAWAKGRGLHVIVDEVFALSCFGGAEFVSALDVVPHDEQRVHVVYSAAKDLALSGYRVGAVFTRSAELMRAFEVLGVFASPSMPAQIAVEALLSDDVWLSAQWIVQLRDRLRASYANAKRELETAGLHVAQDPVAGHFCLLDLLAPFCVDGDIDPNLLPENLRPHLRQPAALDGLIAKSLLDAGVILTPGAPNMGTDTPGLFRLCHAAHAADTVGEGIRRIALANGQAYRTH</sequence>
<evidence type="ECO:0000256" key="2">
    <source>
        <dbReference type="ARBA" id="ARBA00022898"/>
    </source>
</evidence>
<dbReference type="PANTHER" id="PTHR46069">
    <property type="entry name" value="TUBULIN TYROSINE LIGASE"/>
    <property type="match status" value="1"/>
</dbReference>
<dbReference type="PANTHER" id="PTHR46069:SF1">
    <property type="entry name" value="CHROMOSOME UNDETERMINED SCAFFOLD_125, WHOLE GENOME SHOTGUN SEQUENCE"/>
    <property type="match status" value="1"/>
</dbReference>
<dbReference type="PROSITE" id="PS00105">
    <property type="entry name" value="AA_TRANSFER_CLASS_1"/>
    <property type="match status" value="1"/>
</dbReference>
<dbReference type="CDD" id="cd00609">
    <property type="entry name" value="AAT_like"/>
    <property type="match status" value="1"/>
</dbReference>
<keyword evidence="5" id="KW-1185">Reference proteome</keyword>
<dbReference type="InterPro" id="IPR015421">
    <property type="entry name" value="PyrdxlP-dep_Trfase_major"/>
</dbReference>
<dbReference type="EMBL" id="JAQMWT010000005">
    <property type="protein sequence ID" value="KAJ8614529.1"/>
    <property type="molecule type" value="Genomic_DNA"/>
</dbReference>
<dbReference type="InterPro" id="IPR015422">
    <property type="entry name" value="PyrdxlP-dep_Trfase_small"/>
</dbReference>
<dbReference type="GO" id="GO:0030170">
    <property type="term" value="F:pyridoxal phosphate binding"/>
    <property type="evidence" value="ECO:0007669"/>
    <property type="project" value="InterPro"/>
</dbReference>
<evidence type="ECO:0000259" key="3">
    <source>
        <dbReference type="Pfam" id="PF00155"/>
    </source>
</evidence>
<dbReference type="Gene3D" id="3.90.1150.10">
    <property type="entry name" value="Aspartate Aminotransferase, domain 1"/>
    <property type="match status" value="1"/>
</dbReference>
<dbReference type="Pfam" id="PF00155">
    <property type="entry name" value="Aminotran_1_2"/>
    <property type="match status" value="1"/>
</dbReference>
<evidence type="ECO:0000256" key="1">
    <source>
        <dbReference type="ARBA" id="ARBA00007441"/>
    </source>
</evidence>
<dbReference type="SUPFAM" id="SSF56059">
    <property type="entry name" value="Glutathione synthetase ATP-binding domain-like"/>
    <property type="match status" value="1"/>
</dbReference>
<evidence type="ECO:0000313" key="4">
    <source>
        <dbReference type="EMBL" id="KAJ8614529.1"/>
    </source>
</evidence>
<dbReference type="InterPro" id="IPR004839">
    <property type="entry name" value="Aminotransferase_I/II_large"/>
</dbReference>
<dbReference type="GO" id="GO:0003824">
    <property type="term" value="F:catalytic activity"/>
    <property type="evidence" value="ECO:0007669"/>
    <property type="project" value="InterPro"/>
</dbReference>
<comment type="similarity">
    <text evidence="1">Belongs to the class-I pyridoxal-phosphate-dependent aminotransferase family.</text>
</comment>
<dbReference type="InterPro" id="IPR004344">
    <property type="entry name" value="TTL/TTLL_fam"/>
</dbReference>
<dbReference type="SUPFAM" id="SSF53383">
    <property type="entry name" value="PLP-dependent transferases"/>
    <property type="match status" value="1"/>
</dbReference>
<protein>
    <recommendedName>
        <fullName evidence="3">Aminotransferase class I/classII large domain-containing protein</fullName>
    </recommendedName>
</protein>